<dbReference type="Gene3D" id="1.25.40.90">
    <property type="match status" value="1"/>
</dbReference>
<sequence length="235" mass="27157">MDPDGPKTALKALIKYLQQSAAKDPKTAAFTLTLLDMCVKNCGYPFLLEFCRGDYLKNLKNLVWGLAFSNHADFQPFNALYQALLHKSFRFPDVETNDVELLRRTFPPLGSTQRTATPSGKDTHLLIIRRDLHFQSLDLQDLEGLFQTFTRNPSDNIARIRLRNAAVRLQGYQKILEADVLLLEESKYLQSESILEEQITLNELIRVIDKIGHVIQQFQSLEKMRYQEEEEVIHF</sequence>
<dbReference type="GO" id="GO:0005768">
    <property type="term" value="C:endosome"/>
    <property type="evidence" value="ECO:0007669"/>
    <property type="project" value="TreeGrafter"/>
</dbReference>
<organism evidence="2 3">
    <name type="scientific">Dibothriocephalus latus</name>
    <name type="common">Fish tapeworm</name>
    <name type="synonym">Diphyllobothrium latum</name>
    <dbReference type="NCBI Taxonomy" id="60516"/>
    <lineage>
        <taxon>Eukaryota</taxon>
        <taxon>Metazoa</taxon>
        <taxon>Spiralia</taxon>
        <taxon>Lophotrochozoa</taxon>
        <taxon>Platyhelminthes</taxon>
        <taxon>Cestoda</taxon>
        <taxon>Eucestoda</taxon>
        <taxon>Diphyllobothriidea</taxon>
        <taxon>Diphyllobothriidae</taxon>
        <taxon>Dibothriocephalus</taxon>
    </lineage>
</organism>
<dbReference type="InterPro" id="IPR002014">
    <property type="entry name" value="VHS_dom"/>
</dbReference>
<dbReference type="PANTHER" id="PTHR13856:SF137">
    <property type="entry name" value="GH05942P"/>
    <property type="match status" value="1"/>
</dbReference>
<reference evidence="2 3" key="1">
    <citation type="submission" date="2018-11" db="EMBL/GenBank/DDBJ databases">
        <authorList>
            <consortium name="Pathogen Informatics"/>
        </authorList>
    </citation>
    <scope>NUCLEOTIDE SEQUENCE [LARGE SCALE GENOMIC DNA]</scope>
</reference>
<dbReference type="GO" id="GO:0007165">
    <property type="term" value="P:signal transduction"/>
    <property type="evidence" value="ECO:0007669"/>
    <property type="project" value="TreeGrafter"/>
</dbReference>
<protein>
    <recommendedName>
        <fullName evidence="1">VHS domain-containing protein</fullName>
    </recommendedName>
</protein>
<dbReference type="GO" id="GO:0030276">
    <property type="term" value="F:clathrin binding"/>
    <property type="evidence" value="ECO:0007669"/>
    <property type="project" value="TreeGrafter"/>
</dbReference>
<dbReference type="InterPro" id="IPR008942">
    <property type="entry name" value="ENTH_VHS"/>
</dbReference>
<dbReference type="PROSITE" id="PS50179">
    <property type="entry name" value="VHS"/>
    <property type="match status" value="1"/>
</dbReference>
<dbReference type="Proteomes" id="UP000281553">
    <property type="component" value="Unassembled WGS sequence"/>
</dbReference>
<dbReference type="OrthoDB" id="2018246at2759"/>
<dbReference type="GO" id="GO:0043130">
    <property type="term" value="F:ubiquitin binding"/>
    <property type="evidence" value="ECO:0007669"/>
    <property type="project" value="InterPro"/>
</dbReference>
<dbReference type="AlphaFoldDB" id="A0A3P7L4N9"/>
<dbReference type="GO" id="GO:0016020">
    <property type="term" value="C:membrane"/>
    <property type="evidence" value="ECO:0007669"/>
    <property type="project" value="TreeGrafter"/>
</dbReference>
<gene>
    <name evidence="2" type="ORF">DILT_LOCUS8216</name>
</gene>
<keyword evidence="3" id="KW-1185">Reference proteome</keyword>
<name>A0A3P7L4N9_DIBLA</name>
<accession>A0A3P7L4N9</accession>
<dbReference type="Pfam" id="PF00790">
    <property type="entry name" value="VHS"/>
    <property type="match status" value="1"/>
</dbReference>
<dbReference type="PANTHER" id="PTHR13856">
    <property type="entry name" value="VHS DOMAIN CONTAINING PROTEIN FAMILY"/>
    <property type="match status" value="1"/>
</dbReference>
<dbReference type="GO" id="GO:0035091">
    <property type="term" value="F:phosphatidylinositol binding"/>
    <property type="evidence" value="ECO:0007669"/>
    <property type="project" value="InterPro"/>
</dbReference>
<evidence type="ECO:0000313" key="3">
    <source>
        <dbReference type="Proteomes" id="UP000281553"/>
    </source>
</evidence>
<evidence type="ECO:0000259" key="1">
    <source>
        <dbReference type="PROSITE" id="PS50179"/>
    </source>
</evidence>
<dbReference type="EMBL" id="UYRU01053756">
    <property type="protein sequence ID" value="VDN12385.1"/>
    <property type="molecule type" value="Genomic_DNA"/>
</dbReference>
<dbReference type="SUPFAM" id="SSF48464">
    <property type="entry name" value="ENTH/VHS domain"/>
    <property type="match status" value="1"/>
</dbReference>
<proteinExistence type="predicted"/>
<feature type="domain" description="VHS" evidence="1">
    <location>
        <begin position="1"/>
        <end position="63"/>
    </location>
</feature>
<evidence type="ECO:0000313" key="2">
    <source>
        <dbReference type="EMBL" id="VDN12385.1"/>
    </source>
</evidence>